<dbReference type="InterPro" id="IPR050706">
    <property type="entry name" value="Cyclic-di-GMP_PDE-like"/>
</dbReference>
<dbReference type="Pfam" id="PF00990">
    <property type="entry name" value="GGDEF"/>
    <property type="match status" value="1"/>
</dbReference>
<keyword evidence="1" id="KW-0812">Transmembrane</keyword>
<gene>
    <name evidence="4" type="ORF">CJP73_05625</name>
</gene>
<dbReference type="CDD" id="cd01949">
    <property type="entry name" value="GGDEF"/>
    <property type="match status" value="1"/>
</dbReference>
<reference evidence="4 5" key="1">
    <citation type="submission" date="2017-08" db="EMBL/GenBank/DDBJ databases">
        <title>Pusillimonas indicus sp. nov., a member of the family Alcaligenaceae isolated from surface seawater.</title>
        <authorList>
            <person name="Li J."/>
        </authorList>
    </citation>
    <scope>NUCLEOTIDE SEQUENCE [LARGE SCALE GENOMIC DNA]</scope>
    <source>
        <strain evidence="4 5">L52-1-41</strain>
    </source>
</reference>
<evidence type="ECO:0008006" key="6">
    <source>
        <dbReference type="Google" id="ProtNLM"/>
    </source>
</evidence>
<dbReference type="InterPro" id="IPR035919">
    <property type="entry name" value="EAL_sf"/>
</dbReference>
<dbReference type="PANTHER" id="PTHR33121:SF70">
    <property type="entry name" value="SIGNALING PROTEIN YKOW"/>
    <property type="match status" value="1"/>
</dbReference>
<comment type="caution">
    <text evidence="4">The sequence shown here is derived from an EMBL/GenBank/DDBJ whole genome shotgun (WGS) entry which is preliminary data.</text>
</comment>
<dbReference type="CDD" id="cd01948">
    <property type="entry name" value="EAL"/>
    <property type="match status" value="1"/>
</dbReference>
<evidence type="ECO:0000313" key="4">
    <source>
        <dbReference type="EMBL" id="RIY41459.1"/>
    </source>
</evidence>
<dbReference type="NCBIfam" id="TIGR00254">
    <property type="entry name" value="GGDEF"/>
    <property type="match status" value="1"/>
</dbReference>
<dbReference type="InterPro" id="IPR001633">
    <property type="entry name" value="EAL_dom"/>
</dbReference>
<feature type="transmembrane region" description="Helical" evidence="1">
    <location>
        <begin position="12"/>
        <end position="33"/>
    </location>
</feature>
<evidence type="ECO:0000313" key="5">
    <source>
        <dbReference type="Proteomes" id="UP000266206"/>
    </source>
</evidence>
<proteinExistence type="predicted"/>
<dbReference type="InterPro" id="IPR029787">
    <property type="entry name" value="Nucleotide_cyclase"/>
</dbReference>
<name>A0A3A1YW02_9BURK</name>
<accession>A0A3A1YW02</accession>
<dbReference type="PANTHER" id="PTHR33121">
    <property type="entry name" value="CYCLIC DI-GMP PHOSPHODIESTERASE PDEF"/>
    <property type="match status" value="1"/>
</dbReference>
<dbReference type="Gene3D" id="3.20.20.450">
    <property type="entry name" value="EAL domain"/>
    <property type="match status" value="1"/>
</dbReference>
<dbReference type="OrthoDB" id="9813903at2"/>
<dbReference type="SUPFAM" id="SSF141868">
    <property type="entry name" value="EAL domain-like"/>
    <property type="match status" value="1"/>
</dbReference>
<dbReference type="RefSeq" id="WP_119515732.1">
    <property type="nucleotide sequence ID" value="NZ_NQYH01000003.1"/>
</dbReference>
<dbReference type="SMART" id="SM00267">
    <property type="entry name" value="GGDEF"/>
    <property type="match status" value="1"/>
</dbReference>
<evidence type="ECO:0000256" key="1">
    <source>
        <dbReference type="SAM" id="Phobius"/>
    </source>
</evidence>
<feature type="domain" description="EAL" evidence="2">
    <location>
        <begin position="333"/>
        <end position="588"/>
    </location>
</feature>
<dbReference type="Gene3D" id="3.30.70.270">
    <property type="match status" value="1"/>
</dbReference>
<organism evidence="4 5">
    <name type="scientific">Neopusillimonas maritima</name>
    <dbReference type="NCBI Taxonomy" id="2026239"/>
    <lineage>
        <taxon>Bacteria</taxon>
        <taxon>Pseudomonadati</taxon>
        <taxon>Pseudomonadota</taxon>
        <taxon>Betaproteobacteria</taxon>
        <taxon>Burkholderiales</taxon>
        <taxon>Alcaligenaceae</taxon>
        <taxon>Neopusillimonas</taxon>
    </lineage>
</organism>
<protein>
    <recommendedName>
        <fullName evidence="6">GGDEF-domain containing protein</fullName>
    </recommendedName>
</protein>
<dbReference type="SUPFAM" id="SSF55073">
    <property type="entry name" value="Nucleotide cyclase"/>
    <property type="match status" value="1"/>
</dbReference>
<dbReference type="InterPro" id="IPR043128">
    <property type="entry name" value="Rev_trsase/Diguanyl_cyclase"/>
</dbReference>
<dbReference type="Pfam" id="PF00563">
    <property type="entry name" value="EAL"/>
    <property type="match status" value="1"/>
</dbReference>
<dbReference type="PROSITE" id="PS50887">
    <property type="entry name" value="GGDEF"/>
    <property type="match status" value="1"/>
</dbReference>
<dbReference type="PROSITE" id="PS50883">
    <property type="entry name" value="EAL"/>
    <property type="match status" value="1"/>
</dbReference>
<dbReference type="SMART" id="SM00052">
    <property type="entry name" value="EAL"/>
    <property type="match status" value="1"/>
</dbReference>
<evidence type="ECO:0000259" key="3">
    <source>
        <dbReference type="PROSITE" id="PS50887"/>
    </source>
</evidence>
<keyword evidence="1" id="KW-1133">Transmembrane helix</keyword>
<dbReference type="InterPro" id="IPR000160">
    <property type="entry name" value="GGDEF_dom"/>
</dbReference>
<dbReference type="Proteomes" id="UP000266206">
    <property type="component" value="Unassembled WGS sequence"/>
</dbReference>
<keyword evidence="1" id="KW-0472">Membrane</keyword>
<dbReference type="GO" id="GO:0071111">
    <property type="term" value="F:cyclic-guanylate-specific phosphodiesterase activity"/>
    <property type="evidence" value="ECO:0007669"/>
    <property type="project" value="InterPro"/>
</dbReference>
<feature type="domain" description="GGDEF" evidence="3">
    <location>
        <begin position="189"/>
        <end position="322"/>
    </location>
</feature>
<sequence>MTAFDNLAGSELLFALVVSALLVFVLVVSTRWAERRSRLRSQAELQRVYSVAPIGMFSLSLEGKLTNINHVLRDMLDIPELNEHYGLWENHFGRQAWIRLVNALEMDGQAELEIHNLRHAPHIPRRSYLVKAVLEADRIEGSLQDITGHADAISKLRLQANRDPLTDALNSKGIDLQLADSLRRLEEGETFVLGYLELNSLKTVNNLYGKSAGDDVLKQVCERAKQVLGMEGQLGRLTGSEFLIFFVNVGLDKARKLCQSILDDLHSQPCLVGTTPFRFKASMGLVGIEPAQIDAHDAVLVAKRAAREARESGLNHVVVHQHSAEALSEQSQELRLLRKFSSGFDVTGFSVVMQPIMSLNDPFGSLNFEVLLRMHDPKGALVPTGKIISAAEESGIMPLIDHWVVSTTLQWLHNNQHRLENTEFVCVNLNGMSLNDDSFVEMFFALFNRYGHVARKLLIEITESVAVKDMERTRSFISRAQEKGAKVALDDFGAGYTSFAYLKQLPADALKIDGAFICNMNEHPTDVAIVRAIVTLAKSLNMISIAEWAEDLATLRTLKELGVDYVQGYVIARPQSPELIPYALNSAGFIEDKKTRQYLSYGQPEAQII</sequence>
<dbReference type="EMBL" id="NQYH01000003">
    <property type="protein sequence ID" value="RIY41459.1"/>
    <property type="molecule type" value="Genomic_DNA"/>
</dbReference>
<evidence type="ECO:0000259" key="2">
    <source>
        <dbReference type="PROSITE" id="PS50883"/>
    </source>
</evidence>
<dbReference type="AlphaFoldDB" id="A0A3A1YW02"/>